<keyword evidence="1" id="KW-1133">Transmembrane helix</keyword>
<evidence type="ECO:0000256" key="1">
    <source>
        <dbReference type="SAM" id="Phobius"/>
    </source>
</evidence>
<reference evidence="2" key="1">
    <citation type="submission" date="2021-01" db="EMBL/GenBank/DDBJ databases">
        <authorList>
            <consortium name="Genoscope - CEA"/>
            <person name="William W."/>
        </authorList>
    </citation>
    <scope>NUCLEOTIDE SEQUENCE</scope>
</reference>
<keyword evidence="1" id="KW-0812">Transmembrane</keyword>
<proteinExistence type="predicted"/>
<gene>
    <name evidence="2" type="ORF">DARMORV10_C09P35990.1</name>
</gene>
<protein>
    <submittedName>
        <fullName evidence="2">(rape) hypothetical protein</fullName>
    </submittedName>
</protein>
<keyword evidence="1" id="KW-0472">Membrane</keyword>
<feature type="non-terminal residue" evidence="2">
    <location>
        <position position="34"/>
    </location>
</feature>
<sequence length="34" mass="4132">MKPRVDQLSFMHFIKMFKFWTSFGLNCILCLYVS</sequence>
<feature type="transmembrane region" description="Helical" evidence="1">
    <location>
        <begin position="12"/>
        <end position="33"/>
    </location>
</feature>
<dbReference type="Proteomes" id="UP001295469">
    <property type="component" value="Chromosome C09"/>
</dbReference>
<dbReference type="AlphaFoldDB" id="A0A816IU12"/>
<dbReference type="EMBL" id="HG994373">
    <property type="protein sequence ID" value="CAF1745698.1"/>
    <property type="molecule type" value="Genomic_DNA"/>
</dbReference>
<evidence type="ECO:0000313" key="2">
    <source>
        <dbReference type="EMBL" id="CAF1745698.1"/>
    </source>
</evidence>
<accession>A0A816IU12</accession>
<organism evidence="2">
    <name type="scientific">Brassica napus</name>
    <name type="common">Rape</name>
    <dbReference type="NCBI Taxonomy" id="3708"/>
    <lineage>
        <taxon>Eukaryota</taxon>
        <taxon>Viridiplantae</taxon>
        <taxon>Streptophyta</taxon>
        <taxon>Embryophyta</taxon>
        <taxon>Tracheophyta</taxon>
        <taxon>Spermatophyta</taxon>
        <taxon>Magnoliopsida</taxon>
        <taxon>eudicotyledons</taxon>
        <taxon>Gunneridae</taxon>
        <taxon>Pentapetalae</taxon>
        <taxon>rosids</taxon>
        <taxon>malvids</taxon>
        <taxon>Brassicales</taxon>
        <taxon>Brassicaceae</taxon>
        <taxon>Brassiceae</taxon>
        <taxon>Brassica</taxon>
    </lineage>
</organism>
<name>A0A816IU12_BRANA</name>